<dbReference type="InterPro" id="IPR039672">
    <property type="entry name" value="MFS_2"/>
</dbReference>
<dbReference type="GO" id="GO:0005886">
    <property type="term" value="C:plasma membrane"/>
    <property type="evidence" value="ECO:0007669"/>
    <property type="project" value="TreeGrafter"/>
</dbReference>
<dbReference type="SUPFAM" id="SSF103473">
    <property type="entry name" value="MFS general substrate transporter"/>
    <property type="match status" value="1"/>
</dbReference>
<feature type="transmembrane region" description="Helical" evidence="2">
    <location>
        <begin position="212"/>
        <end position="231"/>
    </location>
</feature>
<comment type="caution">
    <text evidence="3">The sequence shown here is derived from an EMBL/GenBank/DDBJ whole genome shotgun (WGS) entry which is preliminary data.</text>
</comment>
<dbReference type="SMR" id="A0A482XB85"/>
<feature type="transmembrane region" description="Helical" evidence="2">
    <location>
        <begin position="130"/>
        <end position="151"/>
    </location>
</feature>
<feature type="transmembrane region" description="Helical" evidence="2">
    <location>
        <begin position="172"/>
        <end position="192"/>
    </location>
</feature>
<dbReference type="AlphaFoldDB" id="A0A482XB85"/>
<dbReference type="PANTHER" id="PTHR11328:SF28">
    <property type="entry name" value="MAJOR FACILITATOR SUPERFAMILY DOMAIN-CONTAINING PROTEIN 12"/>
    <property type="match status" value="1"/>
</dbReference>
<dbReference type="STRING" id="195883.A0A482XB85"/>
<evidence type="ECO:0000256" key="2">
    <source>
        <dbReference type="SAM" id="Phobius"/>
    </source>
</evidence>
<dbReference type="OrthoDB" id="1730117at2759"/>
<evidence type="ECO:0000313" key="4">
    <source>
        <dbReference type="Proteomes" id="UP000291343"/>
    </source>
</evidence>
<organism evidence="3 4">
    <name type="scientific">Laodelphax striatellus</name>
    <name type="common">Small brown planthopper</name>
    <name type="synonym">Delphax striatella</name>
    <dbReference type="NCBI Taxonomy" id="195883"/>
    <lineage>
        <taxon>Eukaryota</taxon>
        <taxon>Metazoa</taxon>
        <taxon>Ecdysozoa</taxon>
        <taxon>Arthropoda</taxon>
        <taxon>Hexapoda</taxon>
        <taxon>Insecta</taxon>
        <taxon>Pterygota</taxon>
        <taxon>Neoptera</taxon>
        <taxon>Paraneoptera</taxon>
        <taxon>Hemiptera</taxon>
        <taxon>Auchenorrhyncha</taxon>
        <taxon>Fulgoroidea</taxon>
        <taxon>Delphacidae</taxon>
        <taxon>Criomorphinae</taxon>
        <taxon>Laodelphax</taxon>
    </lineage>
</organism>
<reference evidence="3 4" key="1">
    <citation type="journal article" date="2017" name="Gigascience">
        <title>Genome sequence of the small brown planthopper, Laodelphax striatellus.</title>
        <authorList>
            <person name="Zhu J."/>
            <person name="Jiang F."/>
            <person name="Wang X."/>
            <person name="Yang P."/>
            <person name="Bao Y."/>
            <person name="Zhao W."/>
            <person name="Wang W."/>
            <person name="Lu H."/>
            <person name="Wang Q."/>
            <person name="Cui N."/>
            <person name="Li J."/>
            <person name="Chen X."/>
            <person name="Luo L."/>
            <person name="Yu J."/>
            <person name="Kang L."/>
            <person name="Cui F."/>
        </authorList>
    </citation>
    <scope>NUCLEOTIDE SEQUENCE [LARGE SCALE GENOMIC DNA]</scope>
    <source>
        <strain evidence="3">Lst14</strain>
    </source>
</reference>
<feature type="transmembrane region" description="Helical" evidence="2">
    <location>
        <begin position="279"/>
        <end position="297"/>
    </location>
</feature>
<accession>A0A482XB85</accession>
<dbReference type="InParanoid" id="A0A482XB85"/>
<evidence type="ECO:0008006" key="5">
    <source>
        <dbReference type="Google" id="ProtNLM"/>
    </source>
</evidence>
<evidence type="ECO:0000313" key="3">
    <source>
        <dbReference type="EMBL" id="RZF42770.1"/>
    </source>
</evidence>
<protein>
    <recommendedName>
        <fullName evidence="5">Major facilitator superfamily (MFS) profile domain-containing protein</fullName>
    </recommendedName>
</protein>
<sequence>MVEASMGGTKAMAQKGKEGKMALSFFTKLAYSVGHVQNDLCASMWFSYLLIFFNLVLGIESKYAGLLMTIGQVADALSTPFVGFCSDRGGVFCCSGYGRRKSWHLLGTICVVASFPFVFASCYSCNDSDMWAKLLYFSVFICVFQFGWASIQISNLSVVPELTPDEHERTALLAYRYTFTVISNMTVYVVIFLALKLGGVSETQVGPHQLHIFQYVTAIILVIGTFTSLIYHIGVKERIRDDAILQPGDTEFYQKTKLADLLKNTHLYKVAMVYMSTRLFVNMSQVLIPLYLQYFLLLPSESIATVPFVVFTMSFLTSLIIKPLNQKFGRKLAYTLGVFIGVASSIMVYFGHGDVYNRLTVFAVAALFGCSSSVMLVTSLGITADHIGQDLDNGALIYGFMSFVDKISNGIAILVIQSMKKKQTHYRDCLSFVWGVSAILGLIAIITFNNTSKNDERSPPE</sequence>
<evidence type="ECO:0000256" key="1">
    <source>
        <dbReference type="ARBA" id="ARBA00008335"/>
    </source>
</evidence>
<keyword evidence="2" id="KW-0812">Transmembrane</keyword>
<feature type="transmembrane region" description="Helical" evidence="2">
    <location>
        <begin position="105"/>
        <end position="124"/>
    </location>
</feature>
<dbReference type="GO" id="GO:0008643">
    <property type="term" value="P:carbohydrate transport"/>
    <property type="evidence" value="ECO:0007669"/>
    <property type="project" value="InterPro"/>
</dbReference>
<dbReference type="GO" id="GO:0015293">
    <property type="term" value="F:symporter activity"/>
    <property type="evidence" value="ECO:0007669"/>
    <property type="project" value="InterPro"/>
</dbReference>
<name>A0A482XB85_LAOST</name>
<feature type="transmembrane region" description="Helical" evidence="2">
    <location>
        <begin position="431"/>
        <end position="448"/>
    </location>
</feature>
<dbReference type="EMBL" id="QKKF02014409">
    <property type="protein sequence ID" value="RZF42770.1"/>
    <property type="molecule type" value="Genomic_DNA"/>
</dbReference>
<feature type="transmembrane region" description="Helical" evidence="2">
    <location>
        <begin position="362"/>
        <end position="383"/>
    </location>
</feature>
<dbReference type="Proteomes" id="UP000291343">
    <property type="component" value="Unassembled WGS sequence"/>
</dbReference>
<dbReference type="Gene3D" id="1.20.1250.20">
    <property type="entry name" value="MFS general substrate transporter like domains"/>
    <property type="match status" value="1"/>
</dbReference>
<feature type="transmembrane region" description="Helical" evidence="2">
    <location>
        <begin position="303"/>
        <end position="321"/>
    </location>
</feature>
<feature type="transmembrane region" description="Helical" evidence="2">
    <location>
        <begin position="42"/>
        <end position="59"/>
    </location>
</feature>
<gene>
    <name evidence="3" type="ORF">LSTR_LSTR013359</name>
</gene>
<feature type="transmembrane region" description="Helical" evidence="2">
    <location>
        <begin position="333"/>
        <end position="350"/>
    </location>
</feature>
<dbReference type="Pfam" id="PF13347">
    <property type="entry name" value="MFS_2"/>
    <property type="match status" value="1"/>
</dbReference>
<proteinExistence type="inferred from homology"/>
<dbReference type="PANTHER" id="PTHR11328">
    <property type="entry name" value="MAJOR FACILITATOR SUPERFAMILY DOMAIN-CONTAINING PROTEIN"/>
    <property type="match status" value="1"/>
</dbReference>
<keyword evidence="4" id="KW-1185">Reference proteome</keyword>
<comment type="similarity">
    <text evidence="1">Belongs to the major facilitator superfamily.</text>
</comment>
<dbReference type="InterPro" id="IPR036259">
    <property type="entry name" value="MFS_trans_sf"/>
</dbReference>
<dbReference type="CDD" id="cd17491">
    <property type="entry name" value="MFS_MFSD12"/>
    <property type="match status" value="1"/>
</dbReference>
<keyword evidence="2" id="KW-1133">Transmembrane helix</keyword>
<feature type="transmembrane region" description="Helical" evidence="2">
    <location>
        <begin position="395"/>
        <end position="419"/>
    </location>
</feature>
<dbReference type="FunFam" id="1.20.1250.20:FF:000431">
    <property type="entry name" value="Predicted protein"/>
    <property type="match status" value="1"/>
</dbReference>
<keyword evidence="2" id="KW-0472">Membrane</keyword>